<evidence type="ECO:0000256" key="11">
    <source>
        <dbReference type="RuleBase" id="RU003780"/>
    </source>
</evidence>
<dbReference type="GO" id="GO:0097510">
    <property type="term" value="P:base-excision repair, AP site formation via deaminated base removal"/>
    <property type="evidence" value="ECO:0007669"/>
    <property type="project" value="TreeGrafter"/>
</dbReference>
<dbReference type="EC" id="3.2.2.27" evidence="4 9"/>
<dbReference type="SMART" id="SM00986">
    <property type="entry name" value="UDG"/>
    <property type="match status" value="1"/>
</dbReference>
<dbReference type="CDD" id="cd10027">
    <property type="entry name" value="UDG-F1-like"/>
    <property type="match status" value="1"/>
</dbReference>
<dbReference type="HAMAP" id="MF_00148">
    <property type="entry name" value="UDG"/>
    <property type="match status" value="1"/>
</dbReference>
<dbReference type="NCBIfam" id="NF003591">
    <property type="entry name" value="PRK05254.1-4"/>
    <property type="match status" value="1"/>
</dbReference>
<dbReference type="NCBIfam" id="TIGR00628">
    <property type="entry name" value="ung"/>
    <property type="match status" value="1"/>
</dbReference>
<dbReference type="KEGG" id="elut:CKA38_02605"/>
<dbReference type="InterPro" id="IPR005122">
    <property type="entry name" value="Uracil-DNA_glycosylase-like"/>
</dbReference>
<name>A0A2U8E0S3_9BACT</name>
<dbReference type="InterPro" id="IPR036895">
    <property type="entry name" value="Uracil-DNA_glycosylase-like_sf"/>
</dbReference>
<dbReference type="PROSITE" id="PS00130">
    <property type="entry name" value="U_DNA_GLYCOSYLASE"/>
    <property type="match status" value="1"/>
</dbReference>
<reference evidence="13 14" key="1">
    <citation type="journal article" date="2018" name="Syst. Appl. Microbiol.">
        <title>Ereboglobus luteus gen. nov. sp. nov. from cockroach guts, and new insights into the oxygen relationship of the genera Opitutus and Didymococcus (Verrucomicrobia: Opitutaceae).</title>
        <authorList>
            <person name="Tegtmeier D."/>
            <person name="Belitz A."/>
            <person name="Radek R."/>
            <person name="Heimerl T."/>
            <person name="Brune A."/>
        </authorList>
    </citation>
    <scope>NUCLEOTIDE SEQUENCE [LARGE SCALE GENOMIC DNA]</scope>
    <source>
        <strain evidence="13 14">Ho45</strain>
    </source>
</reference>
<proteinExistence type="inferred from homology"/>
<evidence type="ECO:0000256" key="4">
    <source>
        <dbReference type="ARBA" id="ARBA00012030"/>
    </source>
</evidence>
<comment type="function">
    <text evidence="2 9 11">Excises uracil residues from the DNA which can arise as a result of misincorporation of dUMP residues by DNA polymerase or due to deamination of cytosine.</text>
</comment>
<dbReference type="Pfam" id="PF03167">
    <property type="entry name" value="UDG"/>
    <property type="match status" value="1"/>
</dbReference>
<dbReference type="Gene3D" id="3.40.470.10">
    <property type="entry name" value="Uracil-DNA glycosylase-like domain"/>
    <property type="match status" value="1"/>
</dbReference>
<evidence type="ECO:0000256" key="3">
    <source>
        <dbReference type="ARBA" id="ARBA00008184"/>
    </source>
</evidence>
<keyword evidence="9" id="KW-0963">Cytoplasm</keyword>
<dbReference type="EMBL" id="CP023004">
    <property type="protein sequence ID" value="AWI08294.1"/>
    <property type="molecule type" value="Genomic_DNA"/>
</dbReference>
<dbReference type="Proteomes" id="UP000244896">
    <property type="component" value="Chromosome"/>
</dbReference>
<evidence type="ECO:0000256" key="1">
    <source>
        <dbReference type="ARBA" id="ARBA00001400"/>
    </source>
</evidence>
<evidence type="ECO:0000313" key="14">
    <source>
        <dbReference type="Proteomes" id="UP000244896"/>
    </source>
</evidence>
<gene>
    <name evidence="9" type="primary">ung</name>
    <name evidence="13" type="ORF">CKA38_02605</name>
</gene>
<feature type="active site" description="Proton acceptor" evidence="9 10">
    <location>
        <position position="66"/>
    </location>
</feature>
<comment type="similarity">
    <text evidence="3 9 11">Belongs to the uracil-DNA glycosylase (UDG) superfamily. UNG family.</text>
</comment>
<evidence type="ECO:0000256" key="2">
    <source>
        <dbReference type="ARBA" id="ARBA00002631"/>
    </source>
</evidence>
<evidence type="ECO:0000256" key="9">
    <source>
        <dbReference type="HAMAP-Rule" id="MF_00148"/>
    </source>
</evidence>
<dbReference type="AlphaFoldDB" id="A0A2U8E0S3"/>
<keyword evidence="7 9" id="KW-0378">Hydrolase</keyword>
<dbReference type="OrthoDB" id="9804372at2"/>
<dbReference type="InterPro" id="IPR018085">
    <property type="entry name" value="Ura-DNA_Glyclase_AS"/>
</dbReference>
<dbReference type="GO" id="GO:0004844">
    <property type="term" value="F:uracil DNA N-glycosylase activity"/>
    <property type="evidence" value="ECO:0007669"/>
    <property type="project" value="UniProtKB-UniRule"/>
</dbReference>
<keyword evidence="6 9" id="KW-0227">DNA damage</keyword>
<dbReference type="PANTHER" id="PTHR11264">
    <property type="entry name" value="URACIL-DNA GLYCOSYLASE"/>
    <property type="match status" value="1"/>
</dbReference>
<dbReference type="GO" id="GO:0005737">
    <property type="term" value="C:cytoplasm"/>
    <property type="evidence" value="ECO:0007669"/>
    <property type="project" value="UniProtKB-SubCell"/>
</dbReference>
<comment type="catalytic activity">
    <reaction evidence="1 9 11">
        <text>Hydrolyzes single-stranded DNA or mismatched double-stranded DNA and polynucleotides, releasing free uracil.</text>
        <dbReference type="EC" id="3.2.2.27"/>
    </reaction>
</comment>
<accession>A0A2U8E0S3</accession>
<dbReference type="SUPFAM" id="SSF52141">
    <property type="entry name" value="Uracil-DNA glycosylase-like"/>
    <property type="match status" value="1"/>
</dbReference>
<dbReference type="FunFam" id="3.40.470.10:FF:000001">
    <property type="entry name" value="Uracil-DNA glycosylase"/>
    <property type="match status" value="1"/>
</dbReference>
<feature type="domain" description="Uracil-DNA glycosylase-like" evidence="12">
    <location>
        <begin position="51"/>
        <end position="214"/>
    </location>
</feature>
<dbReference type="NCBIfam" id="NF003588">
    <property type="entry name" value="PRK05254.1-1"/>
    <property type="match status" value="1"/>
</dbReference>
<dbReference type="NCBIfam" id="NF003589">
    <property type="entry name" value="PRK05254.1-2"/>
    <property type="match status" value="1"/>
</dbReference>
<keyword evidence="14" id="KW-1185">Reference proteome</keyword>
<evidence type="ECO:0000256" key="7">
    <source>
        <dbReference type="ARBA" id="ARBA00022801"/>
    </source>
</evidence>
<keyword evidence="8 9" id="KW-0234">DNA repair</keyword>
<evidence type="ECO:0000256" key="8">
    <source>
        <dbReference type="ARBA" id="ARBA00023204"/>
    </source>
</evidence>
<dbReference type="PANTHER" id="PTHR11264:SF0">
    <property type="entry name" value="URACIL-DNA GLYCOSYLASE"/>
    <property type="match status" value="1"/>
</dbReference>
<organism evidence="13 14">
    <name type="scientific">Ereboglobus luteus</name>
    <dbReference type="NCBI Taxonomy" id="1796921"/>
    <lineage>
        <taxon>Bacteria</taxon>
        <taxon>Pseudomonadati</taxon>
        <taxon>Verrucomicrobiota</taxon>
        <taxon>Opitutia</taxon>
        <taxon>Opitutales</taxon>
        <taxon>Opitutaceae</taxon>
        <taxon>Ereboglobus</taxon>
    </lineage>
</organism>
<protein>
    <recommendedName>
        <fullName evidence="5 9">Uracil-DNA glycosylase</fullName>
        <shortName evidence="9">UDG</shortName>
        <ecNumber evidence="4 9">3.2.2.27</ecNumber>
    </recommendedName>
</protein>
<dbReference type="RefSeq" id="WP_108824099.1">
    <property type="nucleotide sequence ID" value="NZ_CP023004.1"/>
</dbReference>
<dbReference type="InterPro" id="IPR002043">
    <property type="entry name" value="UDG_fam1"/>
</dbReference>
<dbReference type="NCBIfam" id="NF003592">
    <property type="entry name" value="PRK05254.1-5"/>
    <property type="match status" value="1"/>
</dbReference>
<evidence type="ECO:0000313" key="13">
    <source>
        <dbReference type="EMBL" id="AWI08294.1"/>
    </source>
</evidence>
<comment type="subcellular location">
    <subcellularLocation>
        <location evidence="9">Cytoplasm</location>
    </subcellularLocation>
</comment>
<sequence>MLPEIPENWRDTLGDVSQEQWYRGLDAFLDAETAAGRAILPAREDVFNALRLTPPGEVKVVLLGQDPYPTPGHAHGLCFSVRPDVRPLPRSLNNVFKELRSDLGGENFQPPAHGCLESWARQGVLMLNTVLTVRAREANSHQKRGWEIFTDRVIAAVNAMPKTVVFVLWGNQARAKRKAITGAQHRIVESAHPSPLSARLFFGCRCFSAVNRHLAEAGRAAIDWRLPDATETASKGLLPGF</sequence>
<evidence type="ECO:0000256" key="10">
    <source>
        <dbReference type="PROSITE-ProRule" id="PRU10072"/>
    </source>
</evidence>
<dbReference type="SMART" id="SM00987">
    <property type="entry name" value="UreE_C"/>
    <property type="match status" value="1"/>
</dbReference>
<evidence type="ECO:0000256" key="5">
    <source>
        <dbReference type="ARBA" id="ARBA00018429"/>
    </source>
</evidence>
<evidence type="ECO:0000259" key="12">
    <source>
        <dbReference type="SMART" id="SM00986"/>
    </source>
</evidence>
<evidence type="ECO:0000256" key="6">
    <source>
        <dbReference type="ARBA" id="ARBA00022763"/>
    </source>
</evidence>